<dbReference type="RefSeq" id="WP_377469844.1">
    <property type="nucleotide sequence ID" value="NZ_JBHLWN010000031.1"/>
</dbReference>
<name>A0ABV6DJ36_9BACL</name>
<keyword evidence="3" id="KW-1185">Reference proteome</keyword>
<sequence>MDAKKRTDNPAMDEISELGTTQAGNVNLHKTRDSKQTVEEPFSGPGITDPRTSD</sequence>
<gene>
    <name evidence="2" type="ORF">ACFFK0_09225</name>
</gene>
<evidence type="ECO:0000313" key="2">
    <source>
        <dbReference type="EMBL" id="MFC0212643.1"/>
    </source>
</evidence>
<feature type="region of interest" description="Disordered" evidence="1">
    <location>
        <begin position="1"/>
        <end position="54"/>
    </location>
</feature>
<protein>
    <submittedName>
        <fullName evidence="2">Uncharacterized protein</fullName>
    </submittedName>
</protein>
<evidence type="ECO:0000313" key="3">
    <source>
        <dbReference type="Proteomes" id="UP001589776"/>
    </source>
</evidence>
<evidence type="ECO:0000256" key="1">
    <source>
        <dbReference type="SAM" id="MobiDB-lite"/>
    </source>
</evidence>
<reference evidence="2 3" key="1">
    <citation type="submission" date="2024-09" db="EMBL/GenBank/DDBJ databases">
        <authorList>
            <person name="Sun Q."/>
            <person name="Mori K."/>
        </authorList>
    </citation>
    <scope>NUCLEOTIDE SEQUENCE [LARGE SCALE GENOMIC DNA]</scope>
    <source>
        <strain evidence="2 3">CCM 7759</strain>
    </source>
</reference>
<proteinExistence type="predicted"/>
<organism evidence="2 3">
    <name type="scientific">Paenibacillus chartarius</name>
    <dbReference type="NCBI Taxonomy" id="747481"/>
    <lineage>
        <taxon>Bacteria</taxon>
        <taxon>Bacillati</taxon>
        <taxon>Bacillota</taxon>
        <taxon>Bacilli</taxon>
        <taxon>Bacillales</taxon>
        <taxon>Paenibacillaceae</taxon>
        <taxon>Paenibacillus</taxon>
    </lineage>
</organism>
<comment type="caution">
    <text evidence="2">The sequence shown here is derived from an EMBL/GenBank/DDBJ whole genome shotgun (WGS) entry which is preliminary data.</text>
</comment>
<dbReference type="Proteomes" id="UP001589776">
    <property type="component" value="Unassembled WGS sequence"/>
</dbReference>
<accession>A0ABV6DJ36</accession>
<dbReference type="EMBL" id="JBHLWN010000031">
    <property type="protein sequence ID" value="MFC0212643.1"/>
    <property type="molecule type" value="Genomic_DNA"/>
</dbReference>